<keyword evidence="7" id="KW-0482">Metalloprotease</keyword>
<organism evidence="11 12">
    <name type="scientific">Candidatus Buchananbacteria bacterium RIFCSPHIGHO2_01_FULL_47_11b</name>
    <dbReference type="NCBI Taxonomy" id="1797537"/>
    <lineage>
        <taxon>Bacteria</taxon>
        <taxon>Candidatus Buchananiibacteriota</taxon>
    </lineage>
</organism>
<evidence type="ECO:0000256" key="8">
    <source>
        <dbReference type="SAM" id="SignalP"/>
    </source>
</evidence>
<dbReference type="GO" id="GO:0004222">
    <property type="term" value="F:metalloendopeptidase activity"/>
    <property type="evidence" value="ECO:0007669"/>
    <property type="project" value="TreeGrafter"/>
</dbReference>
<dbReference type="Gene3D" id="3.10.450.350">
    <property type="match status" value="2"/>
</dbReference>
<evidence type="ECO:0000256" key="5">
    <source>
        <dbReference type="ARBA" id="ARBA00022801"/>
    </source>
</evidence>
<keyword evidence="4" id="KW-0479">Metal-binding</keyword>
<evidence type="ECO:0000256" key="7">
    <source>
        <dbReference type="ARBA" id="ARBA00023049"/>
    </source>
</evidence>
<proteinExistence type="predicted"/>
<feature type="signal peptide" evidence="8">
    <location>
        <begin position="1"/>
        <end position="20"/>
    </location>
</feature>
<feature type="chain" id="PRO_5009581467" evidence="8">
    <location>
        <begin position="21"/>
        <end position="421"/>
    </location>
</feature>
<dbReference type="InterPro" id="IPR050570">
    <property type="entry name" value="Cell_wall_metabolism_enzyme"/>
</dbReference>
<dbReference type="SUPFAM" id="SSF51261">
    <property type="entry name" value="Duplicated hybrid motif"/>
    <property type="match status" value="1"/>
</dbReference>
<dbReference type="GO" id="GO:0006508">
    <property type="term" value="P:proteolysis"/>
    <property type="evidence" value="ECO:0007669"/>
    <property type="project" value="UniProtKB-KW"/>
</dbReference>
<comment type="caution">
    <text evidence="11">The sequence shown here is derived from an EMBL/GenBank/DDBJ whole genome shotgun (WGS) entry which is preliminary data.</text>
</comment>
<evidence type="ECO:0000259" key="10">
    <source>
        <dbReference type="Pfam" id="PF19425"/>
    </source>
</evidence>
<evidence type="ECO:0000259" key="9">
    <source>
        <dbReference type="Pfam" id="PF01551"/>
    </source>
</evidence>
<dbReference type="InterPro" id="IPR011055">
    <property type="entry name" value="Dup_hybrid_motif"/>
</dbReference>
<feature type="domain" description="Csd3-like second N-terminal" evidence="10">
    <location>
        <begin position="158"/>
        <end position="275"/>
    </location>
</feature>
<dbReference type="Pfam" id="PF01551">
    <property type="entry name" value="Peptidase_M23"/>
    <property type="match status" value="1"/>
</dbReference>
<dbReference type="InterPro" id="IPR045834">
    <property type="entry name" value="Csd3_N2"/>
</dbReference>
<evidence type="ECO:0000313" key="11">
    <source>
        <dbReference type="EMBL" id="OGY46596.1"/>
    </source>
</evidence>
<dbReference type="Proteomes" id="UP000178385">
    <property type="component" value="Unassembled WGS sequence"/>
</dbReference>
<evidence type="ECO:0000256" key="3">
    <source>
        <dbReference type="ARBA" id="ARBA00022670"/>
    </source>
</evidence>
<evidence type="ECO:0000256" key="6">
    <source>
        <dbReference type="ARBA" id="ARBA00022833"/>
    </source>
</evidence>
<accession>A0A1G1Y437</accession>
<dbReference type="EMBL" id="MHIG01000031">
    <property type="protein sequence ID" value="OGY46596.1"/>
    <property type="molecule type" value="Genomic_DNA"/>
</dbReference>
<comment type="subcellular location">
    <subcellularLocation>
        <location evidence="2">Cell envelope</location>
    </subcellularLocation>
</comment>
<dbReference type="PANTHER" id="PTHR21666">
    <property type="entry name" value="PEPTIDASE-RELATED"/>
    <property type="match status" value="1"/>
</dbReference>
<reference evidence="11 12" key="1">
    <citation type="journal article" date="2016" name="Nat. Commun.">
        <title>Thousands of microbial genomes shed light on interconnected biogeochemical processes in an aquifer system.</title>
        <authorList>
            <person name="Anantharaman K."/>
            <person name="Brown C.T."/>
            <person name="Hug L.A."/>
            <person name="Sharon I."/>
            <person name="Castelle C.J."/>
            <person name="Probst A.J."/>
            <person name="Thomas B.C."/>
            <person name="Singh A."/>
            <person name="Wilkins M.J."/>
            <person name="Karaoz U."/>
            <person name="Brodie E.L."/>
            <person name="Williams K.H."/>
            <person name="Hubbard S.S."/>
            <person name="Banfield J.F."/>
        </authorList>
    </citation>
    <scope>NUCLEOTIDE SEQUENCE [LARGE SCALE GENOMIC DNA]</scope>
</reference>
<dbReference type="GO" id="GO:0030313">
    <property type="term" value="C:cell envelope"/>
    <property type="evidence" value="ECO:0007669"/>
    <property type="project" value="UniProtKB-SubCell"/>
</dbReference>
<keyword evidence="6" id="KW-0862">Zinc</keyword>
<dbReference type="AlphaFoldDB" id="A0A1G1Y437"/>
<dbReference type="PANTHER" id="PTHR21666:SF288">
    <property type="entry name" value="CELL DIVISION PROTEIN YTFB"/>
    <property type="match status" value="1"/>
</dbReference>
<dbReference type="Pfam" id="PF19425">
    <property type="entry name" value="Csd3_N2"/>
    <property type="match status" value="1"/>
</dbReference>
<keyword evidence="8" id="KW-0732">Signal</keyword>
<evidence type="ECO:0000256" key="4">
    <source>
        <dbReference type="ARBA" id="ARBA00022723"/>
    </source>
</evidence>
<gene>
    <name evidence="11" type="ORF">A2840_02820</name>
</gene>
<dbReference type="Gene3D" id="2.70.70.10">
    <property type="entry name" value="Glucose Permease (Domain IIA)"/>
    <property type="match status" value="1"/>
</dbReference>
<dbReference type="CDD" id="cd12797">
    <property type="entry name" value="M23_peptidase"/>
    <property type="match status" value="1"/>
</dbReference>
<keyword evidence="3" id="KW-0645">Protease</keyword>
<protein>
    <submittedName>
        <fullName evidence="11">Uncharacterized protein</fullName>
    </submittedName>
</protein>
<evidence type="ECO:0000313" key="12">
    <source>
        <dbReference type="Proteomes" id="UP000178385"/>
    </source>
</evidence>
<sequence>MKKILLSLLITAAGVMFWYALSNQQAFTVAADTPPSVEQLTTRTEKIEITDGSTFSTLMTQAGVSPALTAEIFEVAQETYDLSKIRLGRTVDLIYDINTNQLKELIYQIDSEEELHVALTTKKIAGVDTENATSTEPSTTTEWEATIVSIEYQIEITTASGTIETSMYEAALKQEIDERAIIELATVFQWSVDFAMDPRVGDTFAFVYEKRFRNGQYVMPGKILAGRYVNDGTPYDAFYFAESSDNTGYFDHDGNSVQKIFLKAPVEYRYISSGFTTGPRYVAQFQTYTSSHQAIDYAAAAGTPIRSVGAGTVVSAGWNSQGYGYLTTIRHNATYSTRYAHQSRIIIKAGQKVEQGQIIGYVGSTGFSTGPHLHYEMIKNGVKVNPLREVLPPGKAIAEENLSRFQEVIAPYLEQLGTTLE</sequence>
<dbReference type="InterPro" id="IPR016047">
    <property type="entry name" value="M23ase_b-sheet_dom"/>
</dbReference>
<evidence type="ECO:0000256" key="1">
    <source>
        <dbReference type="ARBA" id="ARBA00001947"/>
    </source>
</evidence>
<feature type="domain" description="M23ase beta-sheet core" evidence="9">
    <location>
        <begin position="291"/>
        <end position="386"/>
    </location>
</feature>
<dbReference type="GO" id="GO:0046872">
    <property type="term" value="F:metal ion binding"/>
    <property type="evidence" value="ECO:0007669"/>
    <property type="project" value="UniProtKB-KW"/>
</dbReference>
<name>A0A1G1Y437_9BACT</name>
<comment type="cofactor">
    <cofactor evidence="1">
        <name>Zn(2+)</name>
        <dbReference type="ChEBI" id="CHEBI:29105"/>
    </cofactor>
</comment>
<keyword evidence="5" id="KW-0378">Hydrolase</keyword>
<evidence type="ECO:0000256" key="2">
    <source>
        <dbReference type="ARBA" id="ARBA00004196"/>
    </source>
</evidence>